<dbReference type="PANTHER" id="PTHR24279:SF121">
    <property type="entry name" value="CYTOCHROME P450 FAMILY 27 SUBFAMILY B MEMBER 1"/>
    <property type="match status" value="1"/>
</dbReference>
<reference evidence="9" key="2">
    <citation type="submission" date="2025-08" db="UniProtKB">
        <authorList>
            <consortium name="Ensembl"/>
        </authorList>
    </citation>
    <scope>IDENTIFICATION</scope>
</reference>
<evidence type="ECO:0000256" key="6">
    <source>
        <dbReference type="ARBA" id="ARBA00023004"/>
    </source>
</evidence>
<dbReference type="GO" id="GO:0071375">
    <property type="term" value="P:cellular response to peptide hormone stimulus"/>
    <property type="evidence" value="ECO:0007669"/>
    <property type="project" value="TreeGrafter"/>
</dbReference>
<reference evidence="9" key="1">
    <citation type="submission" date="2019-08" db="EMBL/GenBank/DDBJ databases">
        <title>Three high-quality genomes provides insights into domestication of ducks.</title>
        <authorList>
            <person name="Hou Z.C."/>
            <person name="Zhu F."/>
            <person name="Yin Z.T."/>
            <person name="Zhang F."/>
        </authorList>
    </citation>
    <scope>NUCLEOTIDE SEQUENCE [LARGE SCALE GENOMIC DNA]</scope>
</reference>
<evidence type="ECO:0000313" key="9">
    <source>
        <dbReference type="Ensembl" id="ENSAPLP00020020062.1"/>
    </source>
</evidence>
<dbReference type="InterPro" id="IPR036396">
    <property type="entry name" value="Cyt_P450_sf"/>
</dbReference>
<sequence length="466" mass="51107">MPQSLRLPSRAALLARCLPELGAPPRPLPPPSAPPAAPQGLRSLAEMPGPSPPAFMYDLLCRGGLRRLHELQVEGRARYGPVWKGSFGPILTVHVAEAGLIQEVLRQEGPCPVRSHLSSWKDYRHCRGHACGLLTAEGEEWQRLRSLVGRLLLRPRAAEAYAGAVGAVVGDLVQRLQHLRDRHPQQLVPDVAAEFYKFGLEGISSVLFASRLGCLRQEVPRDTEAFIRAIGTMFGMTLLTMAMPKALHRLFPKPWRTFCEAWDFMFAFAKRHVDRRVAGAAGRMSRGEPLEQRCLTDQLVREDVPMRDIYGNVTELLLAGVDTALPRHPQQRPRGPRPRHPRGRVPGAQKDPHHAVPLRCVPRRPLLRGARRLRPGALAAPRRRAPPLRLAALRRGQTQLRGEAPGRAGDPHGPGADPAALRGAAGAWGGPGEAHDPHPARPRDQHQPPVPEPPGGGDMKLGPPHP</sequence>
<reference evidence="9" key="3">
    <citation type="submission" date="2025-09" db="UniProtKB">
        <authorList>
            <consortium name="Ensembl"/>
        </authorList>
    </citation>
    <scope>IDENTIFICATION</scope>
</reference>
<evidence type="ECO:0000256" key="5">
    <source>
        <dbReference type="ARBA" id="ARBA00023002"/>
    </source>
</evidence>
<dbReference type="GO" id="GO:0005506">
    <property type="term" value="F:iron ion binding"/>
    <property type="evidence" value="ECO:0007669"/>
    <property type="project" value="InterPro"/>
</dbReference>
<evidence type="ECO:0000256" key="4">
    <source>
        <dbReference type="ARBA" id="ARBA00022723"/>
    </source>
</evidence>
<keyword evidence="5" id="KW-0560">Oxidoreductase</keyword>
<dbReference type="PANTHER" id="PTHR24279">
    <property type="entry name" value="CYTOCHROME P450"/>
    <property type="match status" value="1"/>
</dbReference>
<feature type="compositionally biased region" description="Basic and acidic residues" evidence="8">
    <location>
        <begin position="433"/>
        <end position="446"/>
    </location>
</feature>
<dbReference type="InterPro" id="IPR001128">
    <property type="entry name" value="Cyt_P450"/>
</dbReference>
<keyword evidence="7" id="KW-0503">Monooxygenase</keyword>
<feature type="region of interest" description="Disordered" evidence="8">
    <location>
        <begin position="399"/>
        <end position="466"/>
    </location>
</feature>
<evidence type="ECO:0000256" key="1">
    <source>
        <dbReference type="ARBA" id="ARBA00001971"/>
    </source>
</evidence>
<evidence type="ECO:0000256" key="2">
    <source>
        <dbReference type="ARBA" id="ARBA00010617"/>
    </source>
</evidence>
<dbReference type="GO" id="GO:0034650">
    <property type="term" value="P:cortisol metabolic process"/>
    <property type="evidence" value="ECO:0007669"/>
    <property type="project" value="TreeGrafter"/>
</dbReference>
<proteinExistence type="inferred from homology"/>
<dbReference type="InterPro" id="IPR050479">
    <property type="entry name" value="CYP11_CYP27_families"/>
</dbReference>
<feature type="compositionally biased region" description="Pro residues" evidence="8">
    <location>
        <begin position="23"/>
        <end position="37"/>
    </location>
</feature>
<dbReference type="SUPFAM" id="SSF48264">
    <property type="entry name" value="Cytochrome P450"/>
    <property type="match status" value="1"/>
</dbReference>
<evidence type="ECO:0000313" key="10">
    <source>
        <dbReference type="Proteomes" id="UP000694400"/>
    </source>
</evidence>
<keyword evidence="4" id="KW-0479">Metal-binding</keyword>
<dbReference type="AlphaFoldDB" id="A0A8B9TEA8"/>
<dbReference type="Ensembl" id="ENSAPLT00020021676.1">
    <property type="protein sequence ID" value="ENSAPLP00020020062.1"/>
    <property type="gene ID" value="ENSAPLG00020014157.1"/>
</dbReference>
<protein>
    <submittedName>
        <fullName evidence="9">Cytochrome P450 family 27 subfamily B member 1</fullName>
    </submittedName>
</protein>
<evidence type="ECO:0000256" key="7">
    <source>
        <dbReference type="ARBA" id="ARBA00023033"/>
    </source>
</evidence>
<dbReference type="GO" id="GO:0006704">
    <property type="term" value="P:glucocorticoid biosynthetic process"/>
    <property type="evidence" value="ECO:0007669"/>
    <property type="project" value="TreeGrafter"/>
</dbReference>
<dbReference type="Proteomes" id="UP000694400">
    <property type="component" value="Chromosome 31"/>
</dbReference>
<feature type="region of interest" description="Disordered" evidence="8">
    <location>
        <begin position="23"/>
        <end position="47"/>
    </location>
</feature>
<feature type="region of interest" description="Disordered" evidence="8">
    <location>
        <begin position="322"/>
        <end position="363"/>
    </location>
</feature>
<keyword evidence="6" id="KW-0408">Iron</keyword>
<dbReference type="GO" id="GO:0008203">
    <property type="term" value="P:cholesterol metabolic process"/>
    <property type="evidence" value="ECO:0007669"/>
    <property type="project" value="TreeGrafter"/>
</dbReference>
<keyword evidence="3" id="KW-0349">Heme</keyword>
<dbReference type="GO" id="GO:0006700">
    <property type="term" value="P:C21-steroid hormone biosynthetic process"/>
    <property type="evidence" value="ECO:0007669"/>
    <property type="project" value="TreeGrafter"/>
</dbReference>
<evidence type="ECO:0000256" key="8">
    <source>
        <dbReference type="SAM" id="MobiDB-lite"/>
    </source>
</evidence>
<evidence type="ECO:0000256" key="3">
    <source>
        <dbReference type="ARBA" id="ARBA00022617"/>
    </source>
</evidence>
<feature type="compositionally biased region" description="Basic residues" evidence="8">
    <location>
        <begin position="329"/>
        <end position="343"/>
    </location>
</feature>
<name>A0A8B9TEA8_ANAPL</name>
<dbReference type="Gene3D" id="1.10.630.10">
    <property type="entry name" value="Cytochrome P450"/>
    <property type="match status" value="1"/>
</dbReference>
<dbReference type="GO" id="GO:0004497">
    <property type="term" value="F:monooxygenase activity"/>
    <property type="evidence" value="ECO:0007669"/>
    <property type="project" value="UniProtKB-KW"/>
</dbReference>
<comment type="similarity">
    <text evidence="2">Belongs to the cytochrome P450 family.</text>
</comment>
<dbReference type="Pfam" id="PF00067">
    <property type="entry name" value="p450"/>
    <property type="match status" value="1"/>
</dbReference>
<dbReference type="GO" id="GO:0005743">
    <property type="term" value="C:mitochondrial inner membrane"/>
    <property type="evidence" value="ECO:0007669"/>
    <property type="project" value="TreeGrafter"/>
</dbReference>
<dbReference type="GO" id="GO:0020037">
    <property type="term" value="F:heme binding"/>
    <property type="evidence" value="ECO:0007669"/>
    <property type="project" value="InterPro"/>
</dbReference>
<dbReference type="GO" id="GO:0016705">
    <property type="term" value="F:oxidoreductase activity, acting on paired donors, with incorporation or reduction of molecular oxygen"/>
    <property type="evidence" value="ECO:0007669"/>
    <property type="project" value="InterPro"/>
</dbReference>
<accession>A0A8B9TEA8</accession>
<organism evidence="9 10">
    <name type="scientific">Anas platyrhynchos</name>
    <name type="common">Mallard</name>
    <name type="synonym">Anas boschas</name>
    <dbReference type="NCBI Taxonomy" id="8839"/>
    <lineage>
        <taxon>Eukaryota</taxon>
        <taxon>Metazoa</taxon>
        <taxon>Chordata</taxon>
        <taxon>Craniata</taxon>
        <taxon>Vertebrata</taxon>
        <taxon>Euteleostomi</taxon>
        <taxon>Archelosauria</taxon>
        <taxon>Archosauria</taxon>
        <taxon>Dinosauria</taxon>
        <taxon>Saurischia</taxon>
        <taxon>Theropoda</taxon>
        <taxon>Coelurosauria</taxon>
        <taxon>Aves</taxon>
        <taxon>Neognathae</taxon>
        <taxon>Galloanserae</taxon>
        <taxon>Anseriformes</taxon>
        <taxon>Anatidae</taxon>
        <taxon>Anatinae</taxon>
        <taxon>Anas</taxon>
    </lineage>
</organism>
<feature type="compositionally biased region" description="Low complexity" evidence="8">
    <location>
        <begin position="413"/>
        <end position="425"/>
    </location>
</feature>
<comment type="cofactor">
    <cofactor evidence="1">
        <name>heme</name>
        <dbReference type="ChEBI" id="CHEBI:30413"/>
    </cofactor>
</comment>